<sequence>MSFTISGIPKQPVQAGAIVRLEATLTGLTGPELESANTITWNVVGPFSTDREAVEGGWQFDLDTAGRRSGAYTVYAVRAPKGGVIEGGAGDAVPAGTPAGASSMPVAVRTNTPEFEQRIDVAADGTRSNDFNVTVLAAGSVSPEGILPVSLQRTQVAGTPDQVLWTLIRNRTNAISFRRYREFIDGVMCRGLDVRHPAGTGKALNFSGTQAYEVLKQATDTFLMQECGVVDPDAGDACVSPVGFLDPDLMEDELTDAATAGAFLEQEARRYGRPGTPVTVDQLRELREVYYEDLAQENHVTLPYLKIISDRLSDIPLKSPTDVNGNCYGILRSKLTGPLAIELFWSYWHEEGMLAQSLNAILGRFQNRRLRDNGPDPLARFDLDPLRPLNNLFWGWAEDEFHRLTVRRRAFEYDHEYGLTLLGRAVNERRTVDTRSNFIQSFHTLLNLCYGFFKEDDDTTVIADGFPLLNALRETHLILAEGAHNQFGDLPSTARSEMLIMQWLLARPEMREFLGGRVMVPYEEPWMDRVDTMKQIQGWTDVSVTHFRDMGVFGEQLVLSMRYGNWSVVNDPQQAANWARYWRPEIQRYTHAYRAATGVDLNQEVDATSPAHLLRRRLRSRRPARR</sequence>
<accession>A0A543FSN2</accession>
<evidence type="ECO:0000313" key="1">
    <source>
        <dbReference type="EMBL" id="TQM36849.1"/>
    </source>
</evidence>
<dbReference type="OrthoDB" id="5483139at2"/>
<reference evidence="1 2" key="1">
    <citation type="submission" date="2019-06" db="EMBL/GenBank/DDBJ databases">
        <title>Sequencing the genomes of 1000 actinobacteria strains.</title>
        <authorList>
            <person name="Klenk H.-P."/>
        </authorList>
    </citation>
    <scope>NUCLEOTIDE SEQUENCE [LARGE SCALE GENOMIC DNA]</scope>
    <source>
        <strain evidence="1 2">DSM 45511</strain>
    </source>
</reference>
<protein>
    <recommendedName>
        <fullName evidence="3">8-amino-7-oxononanoate synthase</fullName>
    </recommendedName>
</protein>
<dbReference type="AlphaFoldDB" id="A0A543FSN2"/>
<evidence type="ECO:0000313" key="2">
    <source>
        <dbReference type="Proteomes" id="UP000319818"/>
    </source>
</evidence>
<proteinExistence type="predicted"/>
<organism evidence="1 2">
    <name type="scientific">Pseudonocardia cypriaca</name>
    <dbReference type="NCBI Taxonomy" id="882449"/>
    <lineage>
        <taxon>Bacteria</taxon>
        <taxon>Bacillati</taxon>
        <taxon>Actinomycetota</taxon>
        <taxon>Actinomycetes</taxon>
        <taxon>Pseudonocardiales</taxon>
        <taxon>Pseudonocardiaceae</taxon>
        <taxon>Pseudonocardia</taxon>
    </lineage>
</organism>
<dbReference type="RefSeq" id="WP_142103699.1">
    <property type="nucleotide sequence ID" value="NZ_VFPH01000002.1"/>
</dbReference>
<gene>
    <name evidence="1" type="ORF">FB388_4036</name>
</gene>
<keyword evidence="2" id="KW-1185">Reference proteome</keyword>
<comment type="caution">
    <text evidence="1">The sequence shown here is derived from an EMBL/GenBank/DDBJ whole genome shotgun (WGS) entry which is preliminary data.</text>
</comment>
<dbReference type="EMBL" id="VFPH01000002">
    <property type="protein sequence ID" value="TQM36849.1"/>
    <property type="molecule type" value="Genomic_DNA"/>
</dbReference>
<name>A0A543FSN2_9PSEU</name>
<dbReference type="Proteomes" id="UP000319818">
    <property type="component" value="Unassembled WGS sequence"/>
</dbReference>
<evidence type="ECO:0008006" key="3">
    <source>
        <dbReference type="Google" id="ProtNLM"/>
    </source>
</evidence>